<reference evidence="2 3" key="1">
    <citation type="submission" date="2024-04" db="EMBL/GenBank/DDBJ databases">
        <authorList>
            <person name="Waldvogel A.-M."/>
            <person name="Schoenle A."/>
        </authorList>
    </citation>
    <scope>NUCLEOTIDE SEQUENCE [LARGE SCALE GENOMIC DNA]</scope>
</reference>
<feature type="compositionally biased region" description="Acidic residues" evidence="1">
    <location>
        <begin position="64"/>
        <end position="93"/>
    </location>
</feature>
<sequence length="165" mass="18338">MTDGEGRARFQFAEVQQQQTGQDQEAPEAESPPPDQVILAVPTCYHSNSPEDLDPGGVGTEGHDEGEEEDRGDWREEIEEEEEQEDITGEPELGEVPGPTVGVRIRAPIRDPDCISEEEEQQPYPALAPVAFFCLKQTTRPRNWCLRVVCNPYPFSHATGTSSWG</sequence>
<proteinExistence type="predicted"/>
<dbReference type="Proteomes" id="UP001497482">
    <property type="component" value="Chromosome 18"/>
</dbReference>
<organism evidence="2 3">
    <name type="scientific">Knipowitschia caucasica</name>
    <name type="common">Caucasian dwarf goby</name>
    <name type="synonym">Pomatoschistus caucasicus</name>
    <dbReference type="NCBI Taxonomy" id="637954"/>
    <lineage>
        <taxon>Eukaryota</taxon>
        <taxon>Metazoa</taxon>
        <taxon>Chordata</taxon>
        <taxon>Craniata</taxon>
        <taxon>Vertebrata</taxon>
        <taxon>Euteleostomi</taxon>
        <taxon>Actinopterygii</taxon>
        <taxon>Neopterygii</taxon>
        <taxon>Teleostei</taxon>
        <taxon>Neoteleostei</taxon>
        <taxon>Acanthomorphata</taxon>
        <taxon>Gobiaria</taxon>
        <taxon>Gobiiformes</taxon>
        <taxon>Gobioidei</taxon>
        <taxon>Gobiidae</taxon>
        <taxon>Gobiinae</taxon>
        <taxon>Knipowitschia</taxon>
    </lineage>
</organism>
<accession>A0AAV2KLN3</accession>
<evidence type="ECO:0000256" key="1">
    <source>
        <dbReference type="SAM" id="MobiDB-lite"/>
    </source>
</evidence>
<feature type="region of interest" description="Disordered" evidence="1">
    <location>
        <begin position="1"/>
        <end position="105"/>
    </location>
</feature>
<gene>
    <name evidence="2" type="ORF">KC01_LOCUS18671</name>
</gene>
<name>A0AAV2KLN3_KNICA</name>
<evidence type="ECO:0000313" key="2">
    <source>
        <dbReference type="EMBL" id="CAL1588975.1"/>
    </source>
</evidence>
<evidence type="ECO:0000313" key="3">
    <source>
        <dbReference type="Proteomes" id="UP001497482"/>
    </source>
</evidence>
<protein>
    <submittedName>
        <fullName evidence="2">Uncharacterized protein</fullName>
    </submittedName>
</protein>
<dbReference type="EMBL" id="OZ035840">
    <property type="protein sequence ID" value="CAL1588975.1"/>
    <property type="molecule type" value="Genomic_DNA"/>
</dbReference>
<dbReference type="AlphaFoldDB" id="A0AAV2KLN3"/>
<keyword evidence="3" id="KW-1185">Reference proteome</keyword>